<organism evidence="2 3">
    <name type="scientific">Candidatus Propionivibrio aalborgensis</name>
    <dbReference type="NCBI Taxonomy" id="1860101"/>
    <lineage>
        <taxon>Bacteria</taxon>
        <taxon>Pseudomonadati</taxon>
        <taxon>Pseudomonadota</taxon>
        <taxon>Betaproteobacteria</taxon>
        <taxon>Rhodocyclales</taxon>
        <taxon>Rhodocyclaceae</taxon>
        <taxon>Propionivibrio</taxon>
    </lineage>
</organism>
<accession>A0A1A8XHZ1</accession>
<protein>
    <recommendedName>
        <fullName evidence="1">Insertion element IS402-like domain-containing protein</fullName>
    </recommendedName>
</protein>
<gene>
    <name evidence="2" type="ORF">PROAA_1070017</name>
</gene>
<reference evidence="2 3" key="1">
    <citation type="submission" date="2016-06" db="EMBL/GenBank/DDBJ databases">
        <authorList>
            <person name="Kjaerup R.B."/>
            <person name="Dalgaard T.S."/>
            <person name="Juul-Madsen H.R."/>
        </authorList>
    </citation>
    <scope>NUCLEOTIDE SEQUENCE [LARGE SCALE GENOMIC DNA]</scope>
    <source>
        <strain evidence="2">2</strain>
    </source>
</reference>
<sequence>MVRYWLRDDQFERIAAFLPGKKGDPGRTGKDNRLFVEAVLWIARTGSPWRDLPTEFGLWNSVYQRFARCSRQGVWHRLFSELARDADFEEVFIDSTIVRAHQHAAGAAKKTATKPSGGAGAD</sequence>
<evidence type="ECO:0000313" key="2">
    <source>
        <dbReference type="EMBL" id="SBT03558.1"/>
    </source>
</evidence>
<proteinExistence type="predicted"/>
<dbReference type="PANTHER" id="PTHR46637:SF1">
    <property type="entry name" value="BLL5188 PROTEIN"/>
    <property type="match status" value="1"/>
</dbReference>
<dbReference type="Proteomes" id="UP000199600">
    <property type="component" value="Unassembled WGS sequence"/>
</dbReference>
<dbReference type="EMBL" id="FLQY01000010">
    <property type="protein sequence ID" value="SBT03558.1"/>
    <property type="molecule type" value="Genomic_DNA"/>
</dbReference>
<dbReference type="Pfam" id="PF13340">
    <property type="entry name" value="DUF4096"/>
    <property type="match status" value="1"/>
</dbReference>
<evidence type="ECO:0000259" key="1">
    <source>
        <dbReference type="Pfam" id="PF13340"/>
    </source>
</evidence>
<dbReference type="NCBIfam" id="NF033580">
    <property type="entry name" value="transpos_IS5_3"/>
    <property type="match status" value="1"/>
</dbReference>
<name>A0A1A8XHZ1_9RHOO</name>
<evidence type="ECO:0000313" key="3">
    <source>
        <dbReference type="Proteomes" id="UP000199600"/>
    </source>
</evidence>
<dbReference type="AlphaFoldDB" id="A0A1A8XHZ1"/>
<feature type="domain" description="Insertion element IS402-like" evidence="1">
    <location>
        <begin position="6"/>
        <end position="79"/>
    </location>
</feature>
<dbReference type="PANTHER" id="PTHR46637">
    <property type="entry name" value="TIS1421-TRANSPOSASE PROTEIN A"/>
    <property type="match status" value="1"/>
</dbReference>
<dbReference type="InterPro" id="IPR025161">
    <property type="entry name" value="IS402-like_dom"/>
</dbReference>
<dbReference type="InterPro" id="IPR052909">
    <property type="entry name" value="Transposase_6_like"/>
</dbReference>
<keyword evidence="3" id="KW-1185">Reference proteome</keyword>